<keyword evidence="1" id="KW-0812">Transmembrane</keyword>
<dbReference type="GeneID" id="25392333"/>
<organism evidence="2 3">
    <name type="scientific">Salmon gill poxvirus</name>
    <dbReference type="NCBI Taxonomy" id="1680908"/>
    <lineage>
        <taxon>Viruses</taxon>
        <taxon>Varidnaviria</taxon>
        <taxon>Bamfordvirae</taxon>
        <taxon>Nucleocytoviricota</taxon>
        <taxon>Pokkesviricetes</taxon>
        <taxon>Chitovirales</taxon>
        <taxon>Poxviridae</taxon>
        <taxon>Chordopoxvirinae</taxon>
        <taxon>Salmonpoxvirus</taxon>
        <taxon>Salmonpoxvirus gillpox</taxon>
        <taxon>Salmon gillpox virus</taxon>
    </lineage>
</organism>
<proteinExistence type="predicted"/>
<dbReference type="EMBL" id="KT159937">
    <property type="protein sequence ID" value="AKR04290.1"/>
    <property type="molecule type" value="Genomic_DNA"/>
</dbReference>
<evidence type="ECO:0000313" key="2">
    <source>
        <dbReference type="EMBL" id="AKR04290.1"/>
    </source>
</evidence>
<protein>
    <submittedName>
        <fullName evidence="2">Uncharacterized protein</fullName>
    </submittedName>
</protein>
<feature type="transmembrane region" description="Helical" evidence="1">
    <location>
        <begin position="31"/>
        <end position="52"/>
    </location>
</feature>
<evidence type="ECO:0000256" key="1">
    <source>
        <dbReference type="SAM" id="Phobius"/>
    </source>
</evidence>
<keyword evidence="1" id="KW-0472">Membrane</keyword>
<gene>
    <name evidence="2" type="ORF">SGPV166</name>
</gene>
<accession>A0A0H4Y1A7</accession>
<dbReference type="Proteomes" id="UP000105007">
    <property type="component" value="Segment"/>
</dbReference>
<keyword evidence="1" id="KW-1133">Transmembrane helix</keyword>
<reference evidence="2 3" key="1">
    <citation type="journal article" date="2015" name="J. Virol.">
        <title>Salmon gill poxvirus, the deepest representative of the Chordopoxvirinae.</title>
        <authorList>
            <person name="Gjessing M.C."/>
            <person name="Yutin N."/>
            <person name="Tengs T."/>
            <person name="Senkevich T."/>
            <person name="Koonin E.V."/>
            <person name="Ronning H.P."/>
            <person name="Alarson M."/>
            <person name="Ylving S."/>
            <person name="Lie K.-I."/>
            <person name="Saure B."/>
            <person name="Tran L."/>
            <person name="Moss B."/>
            <person name="Dale O.B."/>
        </authorList>
    </citation>
    <scope>NUCLEOTIDE SEQUENCE [LARGE SCALE GENOMIC DNA]</scope>
    <source>
        <strain evidence="2">2012-04-F277-L3G</strain>
    </source>
</reference>
<keyword evidence="3" id="KW-1185">Reference proteome</keyword>
<name>A0A0H4Y1A7_9POXV</name>
<sequence>MQATSKLTNFVRQQKFEIRCSTSLNVCLHSILSVSNPILGLMFLSKFMMIIMKEKKWKFNLFYPKSVDSEIEPVSKSFTRHLIIDGLDPVVSTEFVNIIDNKFSLPMNEIKDFNIILQGKGGWDLTNNTITINGFGGCRIWVCVVVVDHVNVIGYVVFDNKKVALYLTNNSYITWDSRTIKLDIPVIVAGLNKVF</sequence>
<dbReference type="RefSeq" id="YP_009162538.1">
    <property type="nucleotide sequence ID" value="NC_027707.1"/>
</dbReference>
<dbReference type="KEGG" id="vg:25392333"/>
<evidence type="ECO:0000313" key="3">
    <source>
        <dbReference type="Proteomes" id="UP000105007"/>
    </source>
</evidence>